<dbReference type="PROSITE" id="PS50048">
    <property type="entry name" value="ZN2_CY6_FUNGAL_2"/>
    <property type="match status" value="1"/>
</dbReference>
<proteinExistence type="predicted"/>
<accession>A0AA39V256</accession>
<evidence type="ECO:0000256" key="2">
    <source>
        <dbReference type="ARBA" id="ARBA00023125"/>
    </source>
</evidence>
<dbReference type="Gene3D" id="4.10.240.10">
    <property type="entry name" value="Zn(2)-C6 fungal-type DNA-binding domain"/>
    <property type="match status" value="1"/>
</dbReference>
<dbReference type="PANTHER" id="PTHR31069">
    <property type="entry name" value="OLEATE-ACTIVATED TRANSCRIPTION FACTOR 1-RELATED"/>
    <property type="match status" value="1"/>
</dbReference>
<protein>
    <recommendedName>
        <fullName evidence="6">Zn(2)-C6 fungal-type domain-containing protein</fullName>
    </recommendedName>
</protein>
<dbReference type="InterPro" id="IPR036864">
    <property type="entry name" value="Zn2-C6_fun-type_DNA-bd_sf"/>
</dbReference>
<dbReference type="EMBL" id="JAFEKC020000008">
    <property type="protein sequence ID" value="KAK0513073.1"/>
    <property type="molecule type" value="Genomic_DNA"/>
</dbReference>
<keyword evidence="8" id="KW-1185">Reference proteome</keyword>
<dbReference type="AlphaFoldDB" id="A0AA39V256"/>
<dbReference type="Pfam" id="PF00172">
    <property type="entry name" value="Zn_clus"/>
    <property type="match status" value="1"/>
</dbReference>
<organism evidence="7 8">
    <name type="scientific">Cladonia borealis</name>
    <dbReference type="NCBI Taxonomy" id="184061"/>
    <lineage>
        <taxon>Eukaryota</taxon>
        <taxon>Fungi</taxon>
        <taxon>Dikarya</taxon>
        <taxon>Ascomycota</taxon>
        <taxon>Pezizomycotina</taxon>
        <taxon>Lecanoromycetes</taxon>
        <taxon>OSLEUM clade</taxon>
        <taxon>Lecanoromycetidae</taxon>
        <taxon>Lecanorales</taxon>
        <taxon>Lecanorineae</taxon>
        <taxon>Cladoniaceae</taxon>
        <taxon>Cladonia</taxon>
    </lineage>
</organism>
<evidence type="ECO:0000313" key="7">
    <source>
        <dbReference type="EMBL" id="KAK0513073.1"/>
    </source>
</evidence>
<feature type="domain" description="Zn(2)-C6 fungal-type" evidence="6">
    <location>
        <begin position="18"/>
        <end position="48"/>
    </location>
</feature>
<evidence type="ECO:0000256" key="5">
    <source>
        <dbReference type="SAM" id="MobiDB-lite"/>
    </source>
</evidence>
<dbReference type="SUPFAM" id="SSF57701">
    <property type="entry name" value="Zn2/Cys6 DNA-binding domain"/>
    <property type="match status" value="1"/>
</dbReference>
<evidence type="ECO:0000259" key="6">
    <source>
        <dbReference type="PROSITE" id="PS50048"/>
    </source>
</evidence>
<keyword evidence="4" id="KW-0539">Nucleus</keyword>
<evidence type="ECO:0000256" key="3">
    <source>
        <dbReference type="ARBA" id="ARBA00023163"/>
    </source>
</evidence>
<name>A0AA39V256_9LECA</name>
<comment type="caution">
    <text evidence="7">The sequence shown here is derived from an EMBL/GenBank/DDBJ whole genome shotgun (WGS) entry which is preliminary data.</text>
</comment>
<evidence type="ECO:0000256" key="4">
    <source>
        <dbReference type="ARBA" id="ARBA00023242"/>
    </source>
</evidence>
<dbReference type="Proteomes" id="UP001166286">
    <property type="component" value="Unassembled WGS sequence"/>
</dbReference>
<dbReference type="InterPro" id="IPR050675">
    <property type="entry name" value="OAF3"/>
</dbReference>
<feature type="region of interest" description="Disordered" evidence="5">
    <location>
        <begin position="50"/>
        <end position="104"/>
    </location>
</feature>
<dbReference type="GO" id="GO:0003677">
    <property type="term" value="F:DNA binding"/>
    <property type="evidence" value="ECO:0007669"/>
    <property type="project" value="UniProtKB-KW"/>
</dbReference>
<evidence type="ECO:0000256" key="1">
    <source>
        <dbReference type="ARBA" id="ARBA00023015"/>
    </source>
</evidence>
<dbReference type="GO" id="GO:0000981">
    <property type="term" value="F:DNA-binding transcription factor activity, RNA polymerase II-specific"/>
    <property type="evidence" value="ECO:0007669"/>
    <property type="project" value="InterPro"/>
</dbReference>
<dbReference type="InterPro" id="IPR001138">
    <property type="entry name" value="Zn2Cys6_DnaBD"/>
</dbReference>
<dbReference type="SMART" id="SM00066">
    <property type="entry name" value="GAL4"/>
    <property type="match status" value="1"/>
</dbReference>
<keyword evidence="1" id="KW-0805">Transcription regulation</keyword>
<evidence type="ECO:0000313" key="8">
    <source>
        <dbReference type="Proteomes" id="UP001166286"/>
    </source>
</evidence>
<dbReference type="GO" id="GO:0008270">
    <property type="term" value="F:zinc ion binding"/>
    <property type="evidence" value="ECO:0007669"/>
    <property type="project" value="InterPro"/>
</dbReference>
<dbReference type="PRINTS" id="PR00755">
    <property type="entry name" value="AFLATOXINBRP"/>
</dbReference>
<dbReference type="PANTHER" id="PTHR31069:SF31">
    <property type="entry name" value="MONODICTYPHENONE CLUSTER TRANSCRIPTION FACTOR-RELATED"/>
    <property type="match status" value="1"/>
</dbReference>
<sequence>MAESTPTSPANTQRLRTSCDLCQAAKVKCSRAKPSCWRCSQSGQQCVYSPLKRTGRPKISSTSDTSVQDDGEEGSRPQNKAQKRKSESGWHQRKQQQEQQQQQYGDHSFLAGLAKVASPKGMDTALAQSEMWQSGSTVLQPDLHQLLDVAQMHPNDIMLDFQTSGFDIQDIVPDFEAFDPNLNIGGTTSPRNMSDNRFHSSTASSASWSSGLWNCPTANDASPDCPAPPTTSMPFSAEMSVSRNDFRSRTNAATEPDAPLTTISNQASEQAGLLSQVNNRPSTVASPVSHSVFAQPQPTLIGSTASSETATPGLVQASSHPNLRHSSDCYSALSEIMALLSEDRPEGEGMSLDKLLGLDRELHGTIKRVLACRRCMEKSSNQTMIMLMFMALDTLLCLFEKQQNAAATQTAVPQLFSWRALATTTTRSAAGEDSTRTVSQFPCMDKAILVGSFVVDGKVKTIFLRHLVLAFVENLGSLLSELERQADRVLKGVNRRMAKEIAVDICRRTLFFQGWLRLAS</sequence>
<gene>
    <name evidence="7" type="ORF">JMJ35_004059</name>
</gene>
<keyword evidence="3" id="KW-0804">Transcription</keyword>
<reference evidence="7" key="1">
    <citation type="submission" date="2023-03" db="EMBL/GenBank/DDBJ databases">
        <title>Complete genome of Cladonia borealis.</title>
        <authorList>
            <person name="Park H."/>
        </authorList>
    </citation>
    <scope>NUCLEOTIDE SEQUENCE</scope>
    <source>
        <strain evidence="7">ANT050790</strain>
    </source>
</reference>
<dbReference type="CDD" id="cd00067">
    <property type="entry name" value="GAL4"/>
    <property type="match status" value="1"/>
</dbReference>
<keyword evidence="2" id="KW-0238">DNA-binding</keyword>